<reference evidence="2 3" key="1">
    <citation type="submission" date="2023-05" db="EMBL/GenBank/DDBJ databases">
        <title>B98-5 Cell Line De Novo Hybrid Assembly: An Optical Mapping Approach.</title>
        <authorList>
            <person name="Kananen K."/>
            <person name="Auerbach J.A."/>
            <person name="Kautto E."/>
            <person name="Blachly J.S."/>
        </authorList>
    </citation>
    <scope>NUCLEOTIDE SEQUENCE [LARGE SCALE GENOMIC DNA]</scope>
    <source>
        <strain evidence="2">B95-8</strain>
        <tissue evidence="2">Cell line</tissue>
    </source>
</reference>
<name>A0ABQ9TJM8_SAGOE</name>
<proteinExistence type="predicted"/>
<feature type="compositionally biased region" description="Basic residues" evidence="1">
    <location>
        <begin position="142"/>
        <end position="153"/>
    </location>
</feature>
<dbReference type="Proteomes" id="UP001266305">
    <property type="component" value="Unassembled WGS sequence"/>
</dbReference>
<organism evidence="2 3">
    <name type="scientific">Saguinus oedipus</name>
    <name type="common">Cotton-top tamarin</name>
    <name type="synonym">Oedipomidas oedipus</name>
    <dbReference type="NCBI Taxonomy" id="9490"/>
    <lineage>
        <taxon>Eukaryota</taxon>
        <taxon>Metazoa</taxon>
        <taxon>Chordata</taxon>
        <taxon>Craniata</taxon>
        <taxon>Vertebrata</taxon>
        <taxon>Euteleostomi</taxon>
        <taxon>Mammalia</taxon>
        <taxon>Eutheria</taxon>
        <taxon>Euarchontoglires</taxon>
        <taxon>Primates</taxon>
        <taxon>Haplorrhini</taxon>
        <taxon>Platyrrhini</taxon>
        <taxon>Cebidae</taxon>
        <taxon>Callitrichinae</taxon>
        <taxon>Saguinus</taxon>
    </lineage>
</organism>
<feature type="region of interest" description="Disordered" evidence="1">
    <location>
        <begin position="1"/>
        <end position="21"/>
    </location>
</feature>
<evidence type="ECO:0000313" key="2">
    <source>
        <dbReference type="EMBL" id="KAK2084977.1"/>
    </source>
</evidence>
<accession>A0ABQ9TJM8</accession>
<dbReference type="EMBL" id="JASSZA010000021">
    <property type="protein sequence ID" value="KAK2084977.1"/>
    <property type="molecule type" value="Genomic_DNA"/>
</dbReference>
<keyword evidence="3" id="KW-1185">Reference proteome</keyword>
<evidence type="ECO:0000313" key="3">
    <source>
        <dbReference type="Proteomes" id="UP001266305"/>
    </source>
</evidence>
<sequence length="183" mass="20167">METSNTPLAHAHWRAPPANRNLGTLRQGVPQLHRKLLAAVSEAAPGKEAACRRALGWVPASALPTGFRIGRLGQESGRVGLKIQSGEVWHGSLDHRNVPETLREGLTAPLRPRPPAKGPCLGLQTQGPLLLSAALWRRWKERQSRKRSQRQRRPHPELVSPDAGSCGGSIPEDFPRRMSRHAR</sequence>
<protein>
    <submittedName>
        <fullName evidence="2">Uncharacterized protein</fullName>
    </submittedName>
</protein>
<comment type="caution">
    <text evidence="2">The sequence shown here is derived from an EMBL/GenBank/DDBJ whole genome shotgun (WGS) entry which is preliminary data.</text>
</comment>
<evidence type="ECO:0000256" key="1">
    <source>
        <dbReference type="SAM" id="MobiDB-lite"/>
    </source>
</evidence>
<feature type="region of interest" description="Disordered" evidence="1">
    <location>
        <begin position="142"/>
        <end position="183"/>
    </location>
</feature>
<gene>
    <name evidence="2" type="ORF">P7K49_036277</name>
</gene>